<organism evidence="4 5">
    <name type="scientific">Mycolicibacterium hippocampi</name>
    <dbReference type="NCBI Taxonomy" id="659824"/>
    <lineage>
        <taxon>Bacteria</taxon>
        <taxon>Bacillati</taxon>
        <taxon>Actinomycetota</taxon>
        <taxon>Actinomycetes</taxon>
        <taxon>Mycobacteriales</taxon>
        <taxon>Mycobacteriaceae</taxon>
        <taxon>Mycolicibacterium</taxon>
    </lineage>
</organism>
<dbReference type="InterPro" id="IPR045582">
    <property type="entry name" value="Trehalase-like_N"/>
</dbReference>
<dbReference type="Pfam" id="PF19291">
    <property type="entry name" value="TREH_N"/>
    <property type="match status" value="1"/>
</dbReference>
<dbReference type="RefSeq" id="WP_178361349.1">
    <property type="nucleotide sequence ID" value="NZ_JABFYL010000048.1"/>
</dbReference>
<feature type="domain" description="GH15-like" evidence="2">
    <location>
        <begin position="247"/>
        <end position="615"/>
    </location>
</feature>
<dbReference type="Proteomes" id="UP000570517">
    <property type="component" value="Unassembled WGS sequence"/>
</dbReference>
<protein>
    <submittedName>
        <fullName evidence="4">Glucoamylase</fullName>
        <ecNumber evidence="4">3.2.1.3</ecNumber>
    </submittedName>
</protein>
<feature type="domain" description="Trehalase-like N-terminal" evidence="3">
    <location>
        <begin position="28"/>
        <end position="156"/>
    </location>
</feature>
<evidence type="ECO:0000256" key="1">
    <source>
        <dbReference type="SAM" id="MobiDB-lite"/>
    </source>
</evidence>
<sequence>MSRTEGCHHHPVPGVPATRPFAPSAGQLPIEDHALIGDGATCALVRRDGAVPWLCLPQFDSAPFFVSLLDAERGGEWSITPAGLRGGEQRYADDTAVLTTTLAGDGGVVEVTDFLALRSGADLTEIAASGRSQFVRLARVVAGTVTLTIRFAPRAQCTFDQLGGAWVIDSPDHPDLPLHLRSSHPLQPDTHGALTATITLRAGQTYESSLGWSPERQISVGTSAVTLCARTTEAWRRWTDRITYEGPQRALVRRSALTLKLLDHSSTGAIMAAATSSLPENVGGERNWDYRYTWVRDAAFSTYALRRIGLTSDANAFLSWTLNCAERDGGPSIMYALDGGQPPEEWTDPNLRGWRDSAPVRWGNAAAGQTQHDVYGELLDVAYQWVRAGGAVNDHLWSALSTLADAAAENWRTPDHGIWEIRAAGRPFTYSVALCEVALDRALRIAEMTGRTCPTEAWRTARDEIRATLLDGAWDPDRQTFTEQLSFDGSSRGGLDGSLLALPLRRVVEFTDPRMVSTVEAVRRELDAGDGLLYRYRHDVSSDGLHGGEGAFLLCSFWLVDNLTEQGRLDEALELYDSLCARANHVGLLSEEIDPRDGSFLGNFPQAFSHIGVIASGFRLSRAIEARR</sequence>
<proteinExistence type="predicted"/>
<dbReference type="InterPro" id="IPR012341">
    <property type="entry name" value="6hp_glycosidase-like_sf"/>
</dbReference>
<evidence type="ECO:0000259" key="3">
    <source>
        <dbReference type="Pfam" id="PF19291"/>
    </source>
</evidence>
<dbReference type="InterPro" id="IPR008928">
    <property type="entry name" value="6-hairpin_glycosidase_sf"/>
</dbReference>
<dbReference type="EMBL" id="JABFYL010000048">
    <property type="protein sequence ID" value="NVN53129.1"/>
    <property type="molecule type" value="Genomic_DNA"/>
</dbReference>
<dbReference type="EC" id="3.2.1.3" evidence="4"/>
<dbReference type="PANTHER" id="PTHR31616:SF0">
    <property type="entry name" value="GLUCAN 1,4-ALPHA-GLUCOSIDASE"/>
    <property type="match status" value="1"/>
</dbReference>
<keyword evidence="5" id="KW-1185">Reference proteome</keyword>
<gene>
    <name evidence="4" type="ORF">HLY00_5099</name>
</gene>
<dbReference type="AlphaFoldDB" id="A0A850PS39"/>
<name>A0A850PS39_9MYCO</name>
<dbReference type="GO" id="GO:0005975">
    <property type="term" value="P:carbohydrate metabolic process"/>
    <property type="evidence" value="ECO:0007669"/>
    <property type="project" value="InterPro"/>
</dbReference>
<evidence type="ECO:0000313" key="5">
    <source>
        <dbReference type="Proteomes" id="UP000570517"/>
    </source>
</evidence>
<dbReference type="InterPro" id="IPR011613">
    <property type="entry name" value="GH15-like"/>
</dbReference>
<dbReference type="SUPFAM" id="SSF48208">
    <property type="entry name" value="Six-hairpin glycosidases"/>
    <property type="match status" value="1"/>
</dbReference>
<keyword evidence="4" id="KW-0326">Glycosidase</keyword>
<evidence type="ECO:0000259" key="2">
    <source>
        <dbReference type="Pfam" id="PF00723"/>
    </source>
</evidence>
<comment type="caution">
    <text evidence="4">The sequence shown here is derived from an EMBL/GenBank/DDBJ whole genome shotgun (WGS) entry which is preliminary data.</text>
</comment>
<dbReference type="PANTHER" id="PTHR31616">
    <property type="entry name" value="TREHALASE"/>
    <property type="match status" value="1"/>
</dbReference>
<reference evidence="4 5" key="1">
    <citation type="submission" date="2020-05" db="EMBL/GenBank/DDBJ databases">
        <title>Draft genome sequence of Mycobacterium hippocampi DL, isolated from European seabass, Dicentrarchus labrax, reared in fish farms.</title>
        <authorList>
            <person name="Stathopoulou P."/>
            <person name="Asimakis E."/>
            <person name="Tzokas K."/>
            <person name="Batargias C."/>
            <person name="Tsiamis G."/>
        </authorList>
    </citation>
    <scope>NUCLEOTIDE SEQUENCE [LARGE SCALE GENOMIC DNA]</scope>
    <source>
        <strain evidence="4 5">DL</strain>
    </source>
</reference>
<keyword evidence="4" id="KW-0378">Hydrolase</keyword>
<dbReference type="Gene3D" id="1.50.10.10">
    <property type="match status" value="1"/>
</dbReference>
<dbReference type="GO" id="GO:0004339">
    <property type="term" value="F:glucan 1,4-alpha-glucosidase activity"/>
    <property type="evidence" value="ECO:0007669"/>
    <property type="project" value="UniProtKB-EC"/>
</dbReference>
<evidence type="ECO:0000313" key="4">
    <source>
        <dbReference type="EMBL" id="NVN53129.1"/>
    </source>
</evidence>
<feature type="region of interest" description="Disordered" evidence="1">
    <location>
        <begin position="1"/>
        <end position="23"/>
    </location>
</feature>
<dbReference type="Pfam" id="PF00723">
    <property type="entry name" value="Glyco_hydro_15"/>
    <property type="match status" value="1"/>
</dbReference>
<accession>A0A850PS39</accession>